<feature type="chain" id="PRO_5003669398" evidence="1">
    <location>
        <begin position="22"/>
        <end position="112"/>
    </location>
</feature>
<proteinExistence type="predicted"/>
<feature type="signal peptide" evidence="1">
    <location>
        <begin position="1"/>
        <end position="21"/>
    </location>
</feature>
<dbReference type="EMBL" id="JH651379">
    <property type="protein sequence ID" value="EIJ40792.1"/>
    <property type="molecule type" value="Genomic_DNA"/>
</dbReference>
<protein>
    <submittedName>
        <fullName evidence="2">Uncharacterized protein</fullName>
    </submittedName>
</protein>
<dbReference type="HOGENOM" id="CLU_144747_0_1_10"/>
<keyword evidence="3" id="KW-1185">Reference proteome</keyword>
<dbReference type="RefSeq" id="WP_008615356.1">
    <property type="nucleotide sequence ID" value="NZ_JH651379.1"/>
</dbReference>
<evidence type="ECO:0000313" key="3">
    <source>
        <dbReference type="Proteomes" id="UP000004690"/>
    </source>
</evidence>
<name>I3CAZ9_9FLAO</name>
<dbReference type="AlphaFoldDB" id="I3CAZ9"/>
<sequence>MKNFKLVLVMAFVAVSNIVMANVDPKPSNKEVSKQLSTILGTPTFKVTENDMVAKVHFMVNKRSEIVVINVSAENDMVEEYIKSRMNYKKVEVAALKPNEEYIVDVRIVAKG</sequence>
<evidence type="ECO:0000256" key="1">
    <source>
        <dbReference type="SAM" id="SignalP"/>
    </source>
</evidence>
<dbReference type="OrthoDB" id="1376285at2"/>
<organism evidence="2 3">
    <name type="scientific">Galbibacter orientalis DSM 19592</name>
    <dbReference type="NCBI Taxonomy" id="926559"/>
    <lineage>
        <taxon>Bacteria</taxon>
        <taxon>Pseudomonadati</taxon>
        <taxon>Bacteroidota</taxon>
        <taxon>Flavobacteriia</taxon>
        <taxon>Flavobacteriales</taxon>
        <taxon>Flavobacteriaceae</taxon>
        <taxon>Galbibacter</taxon>
    </lineage>
</organism>
<dbReference type="Proteomes" id="UP000004690">
    <property type="component" value="Unassembled WGS sequence"/>
</dbReference>
<dbReference type="eggNOG" id="ENOG50336SS">
    <property type="taxonomic scope" value="Bacteria"/>
</dbReference>
<evidence type="ECO:0000313" key="2">
    <source>
        <dbReference type="EMBL" id="EIJ40792.1"/>
    </source>
</evidence>
<reference evidence="2 3" key="1">
    <citation type="submission" date="2012-02" db="EMBL/GenBank/DDBJ databases">
        <title>Improved High-Quality Draft genome of Joostella marina DSM 19592.</title>
        <authorList>
            <consortium name="US DOE Joint Genome Institute (JGI-PGF)"/>
            <person name="Lucas S."/>
            <person name="Copeland A."/>
            <person name="Lapidus A."/>
            <person name="Bruce D."/>
            <person name="Goodwin L."/>
            <person name="Pitluck S."/>
            <person name="Peters L."/>
            <person name="Chertkov O."/>
            <person name="Ovchinnikova G."/>
            <person name="Kyrpides N."/>
            <person name="Mavromatis K."/>
            <person name="Detter J.C."/>
            <person name="Han C."/>
            <person name="Land M."/>
            <person name="Hauser L."/>
            <person name="Markowitz V."/>
            <person name="Cheng J.-F."/>
            <person name="Hugenholtz P."/>
            <person name="Woyke T."/>
            <person name="Wu D."/>
            <person name="Tindall B."/>
            <person name="Brambilla E."/>
            <person name="Klenk H.-P."/>
            <person name="Eisen J.A."/>
        </authorList>
    </citation>
    <scope>NUCLEOTIDE SEQUENCE [LARGE SCALE GENOMIC DNA]</scope>
    <source>
        <strain evidence="2 3">DSM 19592</strain>
    </source>
</reference>
<accession>I3CAZ9</accession>
<gene>
    <name evidence="2" type="ORF">JoomaDRAFT_3863</name>
</gene>
<keyword evidence="1" id="KW-0732">Signal</keyword>